<gene>
    <name evidence="6" type="ORF">MACH26_07100</name>
</gene>
<accession>A0AA48HNQ0</accession>
<dbReference type="SUPFAM" id="SSF46689">
    <property type="entry name" value="Homeodomain-like"/>
    <property type="match status" value="1"/>
</dbReference>
<dbReference type="GO" id="GO:0003677">
    <property type="term" value="F:DNA binding"/>
    <property type="evidence" value="ECO:0007669"/>
    <property type="project" value="UniProtKB-UniRule"/>
</dbReference>
<dbReference type="KEGG" id="pmaw:MACH26_07100"/>
<feature type="DNA-binding region" description="H-T-H motif" evidence="4">
    <location>
        <begin position="24"/>
        <end position="43"/>
    </location>
</feature>
<dbReference type="Proteomes" id="UP001333710">
    <property type="component" value="Chromosome"/>
</dbReference>
<proteinExistence type="predicted"/>
<organism evidence="6 7">
    <name type="scientific">Planctobacterium marinum</name>
    <dbReference type="NCBI Taxonomy" id="1631968"/>
    <lineage>
        <taxon>Bacteria</taxon>
        <taxon>Pseudomonadati</taxon>
        <taxon>Pseudomonadota</taxon>
        <taxon>Gammaproteobacteria</taxon>
        <taxon>Alteromonadales</taxon>
        <taxon>Alteromonadaceae</taxon>
        <taxon>Planctobacterium</taxon>
    </lineage>
</organism>
<dbReference type="InterPro" id="IPR036271">
    <property type="entry name" value="Tet_transcr_reg_TetR-rel_C_sf"/>
</dbReference>
<keyword evidence="7" id="KW-1185">Reference proteome</keyword>
<dbReference type="Gene3D" id="1.10.357.10">
    <property type="entry name" value="Tetracycline Repressor, domain 2"/>
    <property type="match status" value="1"/>
</dbReference>
<reference evidence="6" key="1">
    <citation type="submission" date="2023-01" db="EMBL/GenBank/DDBJ databases">
        <title>Complete genome sequence of Planctobacterium marinum strain Dej080120_11.</title>
        <authorList>
            <person name="Ueki S."/>
            <person name="Maruyama F."/>
        </authorList>
    </citation>
    <scope>NUCLEOTIDE SEQUENCE</scope>
    <source>
        <strain evidence="6">Dej080120_11</strain>
    </source>
</reference>
<keyword evidence="1" id="KW-0805">Transcription regulation</keyword>
<evidence type="ECO:0000256" key="2">
    <source>
        <dbReference type="ARBA" id="ARBA00023125"/>
    </source>
</evidence>
<evidence type="ECO:0000256" key="3">
    <source>
        <dbReference type="ARBA" id="ARBA00023163"/>
    </source>
</evidence>
<evidence type="ECO:0000313" key="6">
    <source>
        <dbReference type="EMBL" id="BDX05189.1"/>
    </source>
</evidence>
<dbReference type="PANTHER" id="PTHR47506">
    <property type="entry name" value="TRANSCRIPTIONAL REGULATORY PROTEIN"/>
    <property type="match status" value="1"/>
</dbReference>
<evidence type="ECO:0000313" key="7">
    <source>
        <dbReference type="Proteomes" id="UP001333710"/>
    </source>
</evidence>
<feature type="domain" description="HTH tetR-type" evidence="5">
    <location>
        <begin position="1"/>
        <end position="61"/>
    </location>
</feature>
<dbReference type="SUPFAM" id="SSF48498">
    <property type="entry name" value="Tetracyclin repressor-like, C-terminal domain"/>
    <property type="match status" value="1"/>
</dbReference>
<dbReference type="EMBL" id="AP027272">
    <property type="protein sequence ID" value="BDX05189.1"/>
    <property type="molecule type" value="Genomic_DNA"/>
</dbReference>
<dbReference type="InterPro" id="IPR001647">
    <property type="entry name" value="HTH_TetR"/>
</dbReference>
<dbReference type="InterPro" id="IPR054156">
    <property type="entry name" value="YxaF_TetR_C"/>
</dbReference>
<dbReference type="InterPro" id="IPR009057">
    <property type="entry name" value="Homeodomain-like_sf"/>
</dbReference>
<dbReference type="PROSITE" id="PS50977">
    <property type="entry name" value="HTH_TETR_2"/>
    <property type="match status" value="1"/>
</dbReference>
<sequence>MNKKQQLLKLAEEKVRKGGYNNFSFRELANEAGIKSASVHYHFATKADLGAELAASYTDKFISALGEPDSSAGNPVSRFVDAFRSALNIDQQMCLCGLFGAESAGLPEKVQRETQLFFERNICWLTHAFMNLSQLDEVIAKQEAVKLLALLEGAMLMSNTMKDNSLFELAIEEFVEQKIQSPSS</sequence>
<keyword evidence="3" id="KW-0804">Transcription</keyword>
<dbReference type="PANTHER" id="PTHR47506:SF6">
    <property type="entry name" value="HTH-TYPE TRANSCRIPTIONAL REPRESSOR NEMR"/>
    <property type="match status" value="1"/>
</dbReference>
<keyword evidence="2 4" id="KW-0238">DNA-binding</keyword>
<evidence type="ECO:0000259" key="5">
    <source>
        <dbReference type="PROSITE" id="PS50977"/>
    </source>
</evidence>
<protein>
    <submittedName>
        <fullName evidence="6">TetR family transcriptional regulator</fullName>
    </submittedName>
</protein>
<name>A0AA48HNQ0_9ALTE</name>
<dbReference type="AlphaFoldDB" id="A0AA48HNQ0"/>
<evidence type="ECO:0000256" key="1">
    <source>
        <dbReference type="ARBA" id="ARBA00023015"/>
    </source>
</evidence>
<dbReference type="RefSeq" id="WP_338291156.1">
    <property type="nucleotide sequence ID" value="NZ_AP027272.1"/>
</dbReference>
<dbReference type="Pfam" id="PF00440">
    <property type="entry name" value="TetR_N"/>
    <property type="match status" value="1"/>
</dbReference>
<evidence type="ECO:0000256" key="4">
    <source>
        <dbReference type="PROSITE-ProRule" id="PRU00335"/>
    </source>
</evidence>
<dbReference type="Pfam" id="PF21993">
    <property type="entry name" value="TetR_C_13_2"/>
    <property type="match status" value="1"/>
</dbReference>